<name>A0ABQ2N2A1_9MICO</name>
<feature type="compositionally biased region" description="Low complexity" evidence="7">
    <location>
        <begin position="15"/>
        <end position="25"/>
    </location>
</feature>
<dbReference type="PANTHER" id="PTHR30582:SF2">
    <property type="entry name" value="L,D-TRANSPEPTIDASE YCIB-RELATED"/>
    <property type="match status" value="1"/>
</dbReference>
<protein>
    <recommendedName>
        <fullName evidence="9">L,D-TPase catalytic domain-containing protein</fullName>
    </recommendedName>
</protein>
<dbReference type="InterPro" id="IPR050979">
    <property type="entry name" value="LD-transpeptidase"/>
</dbReference>
<accession>A0ABQ2N2A1</accession>
<dbReference type="EMBL" id="BMMQ01000005">
    <property type="protein sequence ID" value="GGO64226.1"/>
    <property type="molecule type" value="Genomic_DNA"/>
</dbReference>
<keyword evidence="3 6" id="KW-0133">Cell shape</keyword>
<evidence type="ECO:0000256" key="6">
    <source>
        <dbReference type="PROSITE-ProRule" id="PRU01373"/>
    </source>
</evidence>
<comment type="pathway">
    <text evidence="1 6">Cell wall biogenesis; peptidoglycan biosynthesis.</text>
</comment>
<feature type="domain" description="L,D-TPase catalytic" evidence="9">
    <location>
        <begin position="380"/>
        <end position="512"/>
    </location>
</feature>
<keyword evidence="8" id="KW-0812">Transmembrane</keyword>
<feature type="active site" description="Proton donor/acceptor" evidence="6">
    <location>
        <position position="470"/>
    </location>
</feature>
<sequence>MTDLATEKTQEHSDTTAAQPTAAQPEVRWVEPAPKKRGKKKLWFGVGIPVALIACGAVAVGTIFTAPGVTVLGADVGLTTVDGAQEAIAAAIADATVTISVDGTQETLTGTQLGLSVDAAKTARDIKNAYPLWNIGNWSPGSVDAELAVDTQVASDALSEAFADKYSAPVDAQIEYGDGGYSVVPAENGQGIDIEALVDDLSAELAAAPAVQALAAGVTPIAASSSPSISLVASITETEPAFTTDEATETVESLNSAIDSVVFSLDGDTVDAVPAETVASWIDVAVTDAGEVQIATKNDEIEKYVAEVPGRVDQPATEADVVVDAAGNVLKTITEGHDGYKVTSTEGVTDTISAALTSMQPAEVALTGEKVAHKTTERFRRAVVSKSEGYSYFYETVNDGKEKLMKTMPMALGTPGHDTQVGDFTVYAQLTTQNMGDCDADGNLVPGGRFGYCTANVPWISYFNGDQGFHGTYWHNNFGPGAYMSHGCVNLSQADAEWSYRFLQVGSPVKVVA</sequence>
<evidence type="ECO:0000313" key="10">
    <source>
        <dbReference type="EMBL" id="GGO64226.1"/>
    </source>
</evidence>
<evidence type="ECO:0000256" key="7">
    <source>
        <dbReference type="SAM" id="MobiDB-lite"/>
    </source>
</evidence>
<evidence type="ECO:0000313" key="11">
    <source>
        <dbReference type="Proteomes" id="UP000638043"/>
    </source>
</evidence>
<dbReference type="SUPFAM" id="SSF141523">
    <property type="entry name" value="L,D-transpeptidase catalytic domain-like"/>
    <property type="match status" value="1"/>
</dbReference>
<keyword evidence="11" id="KW-1185">Reference proteome</keyword>
<evidence type="ECO:0000259" key="9">
    <source>
        <dbReference type="PROSITE" id="PS52029"/>
    </source>
</evidence>
<dbReference type="PANTHER" id="PTHR30582">
    <property type="entry name" value="L,D-TRANSPEPTIDASE"/>
    <property type="match status" value="1"/>
</dbReference>
<dbReference type="Pfam" id="PF12229">
    <property type="entry name" value="PG_binding_4"/>
    <property type="match status" value="1"/>
</dbReference>
<evidence type="ECO:0000256" key="3">
    <source>
        <dbReference type="ARBA" id="ARBA00022960"/>
    </source>
</evidence>
<keyword evidence="2" id="KW-0808">Transferase</keyword>
<dbReference type="InterPro" id="IPR022029">
    <property type="entry name" value="YoaR-like_PG-bd"/>
</dbReference>
<evidence type="ECO:0000256" key="2">
    <source>
        <dbReference type="ARBA" id="ARBA00022679"/>
    </source>
</evidence>
<evidence type="ECO:0000256" key="5">
    <source>
        <dbReference type="ARBA" id="ARBA00023316"/>
    </source>
</evidence>
<organism evidence="10 11">
    <name type="scientific">Microbacterium nanhaiense</name>
    <dbReference type="NCBI Taxonomy" id="1301026"/>
    <lineage>
        <taxon>Bacteria</taxon>
        <taxon>Bacillati</taxon>
        <taxon>Actinomycetota</taxon>
        <taxon>Actinomycetes</taxon>
        <taxon>Micrococcales</taxon>
        <taxon>Microbacteriaceae</taxon>
        <taxon>Microbacterium</taxon>
    </lineage>
</organism>
<dbReference type="InterPro" id="IPR005490">
    <property type="entry name" value="LD_TPept_cat_dom"/>
</dbReference>
<dbReference type="PROSITE" id="PS52029">
    <property type="entry name" value="LD_TPASE"/>
    <property type="match status" value="1"/>
</dbReference>
<feature type="transmembrane region" description="Helical" evidence="8">
    <location>
        <begin position="42"/>
        <end position="64"/>
    </location>
</feature>
<evidence type="ECO:0000256" key="4">
    <source>
        <dbReference type="ARBA" id="ARBA00022984"/>
    </source>
</evidence>
<keyword evidence="8" id="KW-1133">Transmembrane helix</keyword>
<evidence type="ECO:0000256" key="1">
    <source>
        <dbReference type="ARBA" id="ARBA00004752"/>
    </source>
</evidence>
<comment type="caution">
    <text evidence="10">The sequence shown here is derived from an EMBL/GenBank/DDBJ whole genome shotgun (WGS) entry which is preliminary data.</text>
</comment>
<keyword evidence="4 6" id="KW-0573">Peptidoglycan synthesis</keyword>
<dbReference type="InterPro" id="IPR038063">
    <property type="entry name" value="Transpep_catalytic_dom"/>
</dbReference>
<evidence type="ECO:0000256" key="8">
    <source>
        <dbReference type="SAM" id="Phobius"/>
    </source>
</evidence>
<dbReference type="Pfam" id="PF03734">
    <property type="entry name" value="YkuD"/>
    <property type="match status" value="1"/>
</dbReference>
<reference evidence="11" key="1">
    <citation type="journal article" date="2019" name="Int. J. Syst. Evol. Microbiol.">
        <title>The Global Catalogue of Microorganisms (GCM) 10K type strain sequencing project: providing services to taxonomists for standard genome sequencing and annotation.</title>
        <authorList>
            <consortium name="The Broad Institute Genomics Platform"/>
            <consortium name="The Broad Institute Genome Sequencing Center for Infectious Disease"/>
            <person name="Wu L."/>
            <person name="Ma J."/>
        </authorList>
    </citation>
    <scope>NUCLEOTIDE SEQUENCE [LARGE SCALE GENOMIC DNA]</scope>
    <source>
        <strain evidence="11">CGMCC 4.7181</strain>
    </source>
</reference>
<keyword evidence="5 6" id="KW-0961">Cell wall biogenesis/degradation</keyword>
<dbReference type="Proteomes" id="UP000638043">
    <property type="component" value="Unassembled WGS sequence"/>
</dbReference>
<proteinExistence type="predicted"/>
<dbReference type="Gene3D" id="2.40.440.10">
    <property type="entry name" value="L,D-transpeptidase catalytic domain-like"/>
    <property type="match status" value="1"/>
</dbReference>
<dbReference type="CDD" id="cd16913">
    <property type="entry name" value="YkuD_like"/>
    <property type="match status" value="1"/>
</dbReference>
<dbReference type="RefSeq" id="WP_188701189.1">
    <property type="nucleotide sequence ID" value="NZ_BMMQ01000005.1"/>
</dbReference>
<feature type="active site" description="Nucleophile" evidence="6">
    <location>
        <position position="488"/>
    </location>
</feature>
<keyword evidence="8" id="KW-0472">Membrane</keyword>
<gene>
    <name evidence="10" type="ORF">GCM10010910_18570</name>
</gene>
<feature type="region of interest" description="Disordered" evidence="7">
    <location>
        <begin position="1"/>
        <end position="27"/>
    </location>
</feature>
<feature type="compositionally biased region" description="Basic and acidic residues" evidence="7">
    <location>
        <begin position="1"/>
        <end position="14"/>
    </location>
</feature>